<proteinExistence type="predicted"/>
<dbReference type="SUPFAM" id="SSF50346">
    <property type="entry name" value="PRC-barrel domain"/>
    <property type="match status" value="1"/>
</dbReference>
<evidence type="ECO:0000313" key="1">
    <source>
        <dbReference type="EMBL" id="CAA9529506.1"/>
    </source>
</evidence>
<dbReference type="EMBL" id="CADCWE010000046">
    <property type="protein sequence ID" value="CAA9529506.1"/>
    <property type="molecule type" value="Genomic_DNA"/>
</dbReference>
<protein>
    <recommendedName>
        <fullName evidence="2">DUF2171 domain-containing protein</fullName>
    </recommendedName>
</protein>
<gene>
    <name evidence="1" type="ORF">AVDCRST_MAG73-796</name>
</gene>
<accession>A0A6J4TS21</accession>
<name>A0A6J4TS21_9BACT</name>
<dbReference type="AlphaFoldDB" id="A0A6J4TS21"/>
<organism evidence="1">
    <name type="scientific">uncultured Thermomicrobiales bacterium</name>
    <dbReference type="NCBI Taxonomy" id="1645740"/>
    <lineage>
        <taxon>Bacteria</taxon>
        <taxon>Pseudomonadati</taxon>
        <taxon>Thermomicrobiota</taxon>
        <taxon>Thermomicrobia</taxon>
        <taxon>Thermomicrobiales</taxon>
        <taxon>environmental samples</taxon>
    </lineage>
</organism>
<dbReference type="InterPro" id="IPR011033">
    <property type="entry name" value="PRC_barrel-like_sf"/>
</dbReference>
<evidence type="ECO:0008006" key="2">
    <source>
        <dbReference type="Google" id="ProtNLM"/>
    </source>
</evidence>
<reference evidence="1" key="1">
    <citation type="submission" date="2020-02" db="EMBL/GenBank/DDBJ databases">
        <authorList>
            <person name="Meier V. D."/>
        </authorList>
    </citation>
    <scope>NUCLEOTIDE SEQUENCE</scope>
    <source>
        <strain evidence="1">AVDCRST_MAG73</strain>
    </source>
</reference>
<sequence>MDANESPIGAMVVALNGEALGRVEEVHPHFLLVAAEGEHGGLSVPVHAVARREDGRLHLSVNREALTPVDDEEAAGRRLDGV</sequence>